<dbReference type="EMBL" id="LR798355">
    <property type="protein sequence ID" value="CAB5225798.1"/>
    <property type="molecule type" value="Genomic_DNA"/>
</dbReference>
<evidence type="ECO:0000313" key="6">
    <source>
        <dbReference type="EMBL" id="CAB5225798.1"/>
    </source>
</evidence>
<evidence type="ECO:0000256" key="3">
    <source>
        <dbReference type="ARBA" id="ARBA00022840"/>
    </source>
</evidence>
<evidence type="ECO:0000259" key="5">
    <source>
        <dbReference type="Pfam" id="PF17289"/>
    </source>
</evidence>
<keyword evidence="4" id="KW-0231">Viral genome packaging</keyword>
<organism evidence="6">
    <name type="scientific">uncultured Caudovirales phage</name>
    <dbReference type="NCBI Taxonomy" id="2100421"/>
    <lineage>
        <taxon>Viruses</taxon>
        <taxon>Duplodnaviria</taxon>
        <taxon>Heunggongvirae</taxon>
        <taxon>Uroviricota</taxon>
        <taxon>Caudoviricetes</taxon>
        <taxon>Peduoviridae</taxon>
        <taxon>Maltschvirus</taxon>
        <taxon>Maltschvirus maltsch</taxon>
    </lineage>
</organism>
<protein>
    <submittedName>
        <fullName evidence="6">Archaeophage PsiM2, terminase large subunit</fullName>
    </submittedName>
</protein>
<dbReference type="Gene3D" id="3.30.420.240">
    <property type="match status" value="1"/>
</dbReference>
<proteinExistence type="predicted"/>
<dbReference type="Pfam" id="PF03237">
    <property type="entry name" value="Terminase_6N"/>
    <property type="match status" value="1"/>
</dbReference>
<evidence type="ECO:0000256" key="1">
    <source>
        <dbReference type="ARBA" id="ARBA00022612"/>
    </source>
</evidence>
<keyword evidence="1" id="KW-1188">Viral release from host cell</keyword>
<keyword evidence="3" id="KW-0067">ATP-binding</keyword>
<feature type="domain" description="Terminase large subunit gp17-like C-terminal" evidence="5">
    <location>
        <begin position="238"/>
        <end position="379"/>
    </location>
</feature>
<accession>A0A6J7X5E2</accession>
<evidence type="ECO:0000256" key="4">
    <source>
        <dbReference type="ARBA" id="ARBA00023219"/>
    </source>
</evidence>
<dbReference type="Gene3D" id="3.40.50.300">
    <property type="entry name" value="P-loop containing nucleotide triphosphate hydrolases"/>
    <property type="match status" value="1"/>
</dbReference>
<dbReference type="NCBIfam" id="TIGR01630">
    <property type="entry name" value="psiM2_ORF9"/>
    <property type="match status" value="1"/>
</dbReference>
<dbReference type="GO" id="GO:0005524">
    <property type="term" value="F:ATP binding"/>
    <property type="evidence" value="ECO:0007669"/>
    <property type="project" value="UniProtKB-KW"/>
</dbReference>
<name>A0A6J7X5E2_9CAUD</name>
<dbReference type="InterPro" id="IPR035421">
    <property type="entry name" value="Terminase_6C"/>
</dbReference>
<gene>
    <name evidence="6" type="ORF">UFOVP757_2</name>
</gene>
<reference evidence="6" key="1">
    <citation type="submission" date="2020-05" db="EMBL/GenBank/DDBJ databases">
        <authorList>
            <person name="Chiriac C."/>
            <person name="Salcher M."/>
            <person name="Ghai R."/>
            <person name="Kavagutti S V."/>
        </authorList>
    </citation>
    <scope>NUCLEOTIDE SEQUENCE</scope>
</reference>
<dbReference type="InterPro" id="IPR006517">
    <property type="entry name" value="Phage_terminase_lsu-like_C"/>
</dbReference>
<evidence type="ECO:0000256" key="2">
    <source>
        <dbReference type="ARBA" id="ARBA00022741"/>
    </source>
</evidence>
<keyword evidence="2" id="KW-0547">Nucleotide-binding</keyword>
<dbReference type="InterPro" id="IPR027417">
    <property type="entry name" value="P-loop_NTPase"/>
</dbReference>
<sequence length="390" mass="44147">MARTELVLPRPHSGQKVILDNARRFNVLSCGRRFGKTTLGGNLVADIAVVKRLPVGWFAPTYRLLEEAYRDHKRIYAPLITRSVATPYPRIELITGGSIDYWTLDDPTTVARGRKYGRVIIDEAAMARHLEEAWTEAIRPTLTDYLGDAFFLSTPKGRNYFSILYDMEKEDQEWISFRLPTTDNPFIDPAEVEAASKALPSIAYRQEFLAEFVDAAGARVSRDWLRTAHISEYGDTYMGVDLAISQKAEADYTATVVLTRLPDGSIYILDAQRIRAPFNQVLEHIKAVASVWTPKIIGIENVQYQASVIQELLRTTKLPVRGLRPDKDKVSRFLPLEARYEQGLVIHSPNLPGWFTDELLSFPIGRHDDAVDALSYGYNVLETRRGWTAV</sequence>
<dbReference type="Pfam" id="PF17289">
    <property type="entry name" value="Terminase_6C"/>
    <property type="match status" value="1"/>
</dbReference>